<organism evidence="2 3">
    <name type="scientific">Anoxybacillus flavithermus (strain DSM 21510 / WK1)</name>
    <dbReference type="NCBI Taxonomy" id="491915"/>
    <lineage>
        <taxon>Bacteria</taxon>
        <taxon>Bacillati</taxon>
        <taxon>Bacillota</taxon>
        <taxon>Bacilli</taxon>
        <taxon>Bacillales</taxon>
        <taxon>Anoxybacillaceae</taxon>
        <taxon>Anoxybacillus</taxon>
    </lineage>
</organism>
<feature type="region of interest" description="Disordered" evidence="1">
    <location>
        <begin position="1"/>
        <end position="22"/>
    </location>
</feature>
<name>B7GH65_ANOFW</name>
<dbReference type="Proteomes" id="UP000000742">
    <property type="component" value="Chromosome"/>
</dbReference>
<reference evidence="2 3" key="1">
    <citation type="journal article" date="2008" name="Genome Biol.">
        <title>Encapsulated in silica: genome, proteome and physiology of the thermophilic bacterium Anoxybacillus flavithermus WK1.</title>
        <authorList>
            <person name="Saw J.H."/>
            <person name="Mountain B.W."/>
            <person name="Feng L."/>
            <person name="Omelchenko M.V."/>
            <person name="Hou S."/>
            <person name="Saito J.A."/>
            <person name="Stott M.B."/>
            <person name="Li D."/>
            <person name="Zhao G."/>
            <person name="Wu J."/>
            <person name="Galperin M.Y."/>
            <person name="Koonin E.V."/>
            <person name="Makarova K.S."/>
            <person name="Wolf Y.I."/>
            <person name="Rigden D.J."/>
            <person name="Dunfield P.F."/>
            <person name="Wang L."/>
            <person name="Alam M."/>
        </authorList>
    </citation>
    <scope>NUCLEOTIDE SEQUENCE [LARGE SCALE GENOMIC DNA]</scope>
    <source>
        <strain evidence="3">DSM 21510 / WK1</strain>
    </source>
</reference>
<dbReference type="STRING" id="491915.Aflv_0641"/>
<dbReference type="KEGG" id="afl:Aflv_0641"/>
<evidence type="ECO:0000313" key="2">
    <source>
        <dbReference type="EMBL" id="ACJ33021.1"/>
    </source>
</evidence>
<dbReference type="HOGENOM" id="CLU_1657192_0_0_9"/>
<sequence>MQRKKLNSPSRASFRKENWTSRGGRRVDRQKLGYRNLLVLGRNIKHGARYTPEEIIAFVSKIEEQLMWTPTKDFFRLFPPIKRYEDDGSWSYHDTLKMINREFGERFGKNDFLKLLMTHCYENKFVQMVGIKFMLATSEIYRKKTGLSLAQQAIRVLEE</sequence>
<accession>B7GH65</accession>
<proteinExistence type="predicted"/>
<evidence type="ECO:0000256" key="1">
    <source>
        <dbReference type="SAM" id="MobiDB-lite"/>
    </source>
</evidence>
<protein>
    <submittedName>
        <fullName evidence="2">Uncharacterized protein</fullName>
    </submittedName>
</protein>
<evidence type="ECO:0000313" key="3">
    <source>
        <dbReference type="Proteomes" id="UP000000742"/>
    </source>
</evidence>
<dbReference type="eggNOG" id="ENOG50333IX">
    <property type="taxonomic scope" value="Bacteria"/>
</dbReference>
<dbReference type="EMBL" id="CP000922">
    <property type="protein sequence ID" value="ACJ33021.1"/>
    <property type="molecule type" value="Genomic_DNA"/>
</dbReference>
<gene>
    <name evidence="2" type="ordered locus">Aflv_0641</name>
</gene>
<dbReference type="AlphaFoldDB" id="B7GH65"/>